<organism evidence="6 7">
    <name type="scientific">Streptomyces echinatus</name>
    <dbReference type="NCBI Taxonomy" id="67293"/>
    <lineage>
        <taxon>Bacteria</taxon>
        <taxon>Bacillati</taxon>
        <taxon>Actinomycetota</taxon>
        <taxon>Actinomycetes</taxon>
        <taxon>Kitasatosporales</taxon>
        <taxon>Streptomycetaceae</taxon>
        <taxon>Streptomyces</taxon>
    </lineage>
</organism>
<gene>
    <name evidence="6" type="ORF">FHS34_006443</name>
</gene>
<dbReference type="GO" id="GO:0005737">
    <property type="term" value="C:cytoplasm"/>
    <property type="evidence" value="ECO:0007669"/>
    <property type="project" value="TreeGrafter"/>
</dbReference>
<dbReference type="GO" id="GO:0043041">
    <property type="term" value="P:amino acid activation for nonribosomal peptide biosynthetic process"/>
    <property type="evidence" value="ECO:0007669"/>
    <property type="project" value="TreeGrafter"/>
</dbReference>
<dbReference type="Proteomes" id="UP000585836">
    <property type="component" value="Unassembled WGS sequence"/>
</dbReference>
<dbReference type="InterPro" id="IPR010071">
    <property type="entry name" value="AA_adenyl_dom"/>
</dbReference>
<dbReference type="EMBL" id="JACHJK010000014">
    <property type="protein sequence ID" value="MBB5930936.1"/>
    <property type="molecule type" value="Genomic_DNA"/>
</dbReference>
<dbReference type="Pfam" id="PF00668">
    <property type="entry name" value="Condensation"/>
    <property type="match status" value="2"/>
</dbReference>
<dbReference type="PROSITE" id="PS00455">
    <property type="entry name" value="AMP_BINDING"/>
    <property type="match status" value="1"/>
</dbReference>
<dbReference type="CDD" id="cd19531">
    <property type="entry name" value="LCL_NRPS-like"/>
    <property type="match status" value="1"/>
</dbReference>
<dbReference type="Gene3D" id="3.40.50.1820">
    <property type="entry name" value="alpha/beta hydrolase"/>
    <property type="match status" value="1"/>
</dbReference>
<accession>A0A7W9Q046</accession>
<dbReference type="RefSeq" id="WP_184971902.1">
    <property type="nucleotide sequence ID" value="NZ_JACHJK010000014.1"/>
</dbReference>
<dbReference type="InterPro" id="IPR025110">
    <property type="entry name" value="AMP-bd_C"/>
</dbReference>
<feature type="region of interest" description="Disordered" evidence="4">
    <location>
        <begin position="194"/>
        <end position="221"/>
    </location>
</feature>
<comment type="cofactor">
    <cofactor evidence="1">
        <name>pantetheine 4'-phosphate</name>
        <dbReference type="ChEBI" id="CHEBI:47942"/>
    </cofactor>
</comment>
<dbReference type="InterPro" id="IPR023213">
    <property type="entry name" value="CAT-like_dom_sf"/>
</dbReference>
<dbReference type="InterPro" id="IPR001242">
    <property type="entry name" value="Condensation_dom"/>
</dbReference>
<dbReference type="GO" id="GO:0044550">
    <property type="term" value="P:secondary metabolite biosynthetic process"/>
    <property type="evidence" value="ECO:0007669"/>
    <property type="project" value="TreeGrafter"/>
</dbReference>
<evidence type="ECO:0000313" key="7">
    <source>
        <dbReference type="Proteomes" id="UP000585836"/>
    </source>
</evidence>
<evidence type="ECO:0000256" key="3">
    <source>
        <dbReference type="ARBA" id="ARBA00022553"/>
    </source>
</evidence>
<dbReference type="InterPro" id="IPR001031">
    <property type="entry name" value="Thioesterase"/>
</dbReference>
<dbReference type="InterPro" id="IPR020802">
    <property type="entry name" value="TesA-like"/>
</dbReference>
<dbReference type="FunFam" id="3.40.50.980:FF:000002">
    <property type="entry name" value="Enterobactin synthetase component F"/>
    <property type="match status" value="1"/>
</dbReference>
<dbReference type="InterPro" id="IPR045851">
    <property type="entry name" value="AMP-bd_C_sf"/>
</dbReference>
<dbReference type="SUPFAM" id="SSF52777">
    <property type="entry name" value="CoA-dependent acyltransferases"/>
    <property type="match status" value="4"/>
</dbReference>
<keyword evidence="2" id="KW-0596">Phosphopantetheine</keyword>
<evidence type="ECO:0000256" key="4">
    <source>
        <dbReference type="SAM" id="MobiDB-lite"/>
    </source>
</evidence>
<dbReference type="InterPro" id="IPR000873">
    <property type="entry name" value="AMP-dep_synth/lig_dom"/>
</dbReference>
<protein>
    <submittedName>
        <fullName evidence="6">Amino acid adenylation domain-containing protein</fullName>
    </submittedName>
</protein>
<dbReference type="Gene3D" id="1.10.1200.10">
    <property type="entry name" value="ACP-like"/>
    <property type="match status" value="1"/>
</dbReference>
<dbReference type="GO" id="GO:0003824">
    <property type="term" value="F:catalytic activity"/>
    <property type="evidence" value="ECO:0007669"/>
    <property type="project" value="InterPro"/>
</dbReference>
<evidence type="ECO:0000259" key="5">
    <source>
        <dbReference type="PROSITE" id="PS50075"/>
    </source>
</evidence>
<dbReference type="Pfam" id="PF00975">
    <property type="entry name" value="Thioesterase"/>
    <property type="match status" value="1"/>
</dbReference>
<dbReference type="Pfam" id="PF13193">
    <property type="entry name" value="AMP-binding_C"/>
    <property type="match status" value="1"/>
</dbReference>
<keyword evidence="7" id="KW-1185">Reference proteome</keyword>
<dbReference type="SMART" id="SM00824">
    <property type="entry name" value="PKS_TE"/>
    <property type="match status" value="1"/>
</dbReference>
<sequence length="1784" mass="193731">MSDLLGRLAELSGPERAQVMARLRQRAAATDARPAEPAAVSDAQQRLWLLQRLDPAGPAHHLSAALHLRGPLDVGVLRTALTEITARHESLRTAFHERDGRPVRHVVAPRPVELPLVDLGELPPEERERRARALHAEHGKRPFELHLAPLVRFALHRWTAERHVLTVVAHHLVCDGWSMGVFTSELVTLYEALSQGRPSPLPPPPALPAGQRRPDDGDRGRSVAYWRGELSGGLPVLELPADRPRPARETIQGARHGFRIPAALHRELRAAAGRDRSTVYALLLAAYAVTLHRVTGQWDLVVGTPVDERRSAGEEALIGFFVNTLPLRLRLRPGWTFADTARHAGEVLGGALAHDLPFGDIVRETNPPRLPGRTLLRQTAFSLQPGVAGDRRAGRLTVTPAAPDDFGIGVSPLELSLHLREQDGELLGCFEYRTDLFDAGTVSRWAAEFQEVVRQAVRSPDAIAVTGGPAPETNLTDSQLALWFGKRTAGDVRLYYENVTALYTITASLDHDRFQRAFQKLVDHSDALRSTFHEVDGIPVRRVAESVPAPVPLVDLSGEPDPPEAALHWARRRSGPGLDAGREVFDTALLRLGDSTFAWYLNVDHLVCDAWSMSLFLRTLSEYYDLDRRGSLADAVPLPPFQAYVDHERSPSGSGRRARAERHWRATLAEPVERLAFYGREDDVAGTTRTARLSLDLGPERSARLAGFAREEGHASPAVAFATALFAYLHRVGGGELLRVGTPFANRPAEFRGTAGLFMNVLPLQLRVTGDTPLRLLARETQRSFLEAARHQDHVPRHRAGARLYDVYLNYQNAVFEGFGGTVGFDLLDTGHSPDRLTLQVRELRRGPAAPPRFVLDFDFNTACFDETHRERTTGHYLALLDALLARPDQPVSAPPMLSDEELKQLDSWNDTARSYDLGTPLHAHVERQARRTPDATAVVFEDRALTYAELDTAAGRLARRIRRTVGDDRLTPGATVAVLMERSLELVVALLAVLKAGGAYLPLDPAAPAERTAFMLADSGTELVLTGGPADDVPGGVPVLRVDAAAPAEPEPDGVAPEVAVAPGQSAYLIYTSGSTGTPKCVQLTHRGICNRLLWMQEAYGLTAADTVLQKTPFTFDVSVWEFFWPLMTGARLVVARPGGHRDPGYLAEVIRRESVTTVHFVPSMLRVFLTDPAAAGCGSLRRVVASGEALSPDLVRRFFRVFTPPAVELHNLYGPTEASVDVSAWRCRPEDASGPVPIGRPVANTTLDVLDDRLAPLPPGLTGELHIGGVQVATGYRGRDELTAERFVPDPRRPGGRLYRTGDLVRQRPDGAFEFIGRADGQVKLRGHRVELGEIEARLAAHPSVQAAAVRLAQDRLVAYVVPVAGTEPPGPRELRAFLERALPDHMVPPVFVPLATLPVTANGKLDRAALPLPGPASAAVAPAGPAQTALQRTVTGLWAGLLGCEPDSIGLDDDFFELGGHSLLAARLMAAVARRFGVRLPLTALFEAPTVARFAELVSAGSAHSPIVSLRAPVTPAPLFLLHPAGGDVMAYRELVSLLPEGREVLGIRSRALSGEAEADSLAALAARYVDVVRERRPAGPYLLAGWSMGGALAVEVAAGLEAAGERVALVALLDSAVPGAGESDPLLAPAVALADSLPGLDVTAGNTAALRERLRGLPLEERLKLLIGWAEERGAQIRPSDALRRQAELAERHERLVLTHRPSVVDAPLTLWWARDRLRELRASWARQTRGGVREEAALPGNHFTLLRPPHVAQVAQRLAAALDAAERTVPVDRQGSEHP</sequence>
<dbReference type="PANTHER" id="PTHR45527">
    <property type="entry name" value="NONRIBOSOMAL PEPTIDE SYNTHETASE"/>
    <property type="match status" value="1"/>
</dbReference>
<dbReference type="Pfam" id="PF00550">
    <property type="entry name" value="PP-binding"/>
    <property type="match status" value="1"/>
</dbReference>
<dbReference type="InterPro" id="IPR036736">
    <property type="entry name" value="ACP-like_sf"/>
</dbReference>
<dbReference type="InterPro" id="IPR020806">
    <property type="entry name" value="PKS_PP-bd"/>
</dbReference>
<dbReference type="Pfam" id="PF00501">
    <property type="entry name" value="AMP-binding"/>
    <property type="match status" value="1"/>
</dbReference>
<keyword evidence="3" id="KW-0597">Phosphoprotein</keyword>
<dbReference type="NCBIfam" id="TIGR01733">
    <property type="entry name" value="AA-adenyl-dom"/>
    <property type="match status" value="1"/>
</dbReference>
<dbReference type="Gene3D" id="3.30.559.10">
    <property type="entry name" value="Chloramphenicol acetyltransferase-like domain"/>
    <property type="match status" value="2"/>
</dbReference>
<feature type="compositionally biased region" description="Basic and acidic residues" evidence="4">
    <location>
        <begin position="212"/>
        <end position="221"/>
    </location>
</feature>
<dbReference type="GO" id="GO:0017000">
    <property type="term" value="P:antibiotic biosynthetic process"/>
    <property type="evidence" value="ECO:0007669"/>
    <property type="project" value="UniProtKB-ARBA"/>
</dbReference>
<dbReference type="SUPFAM" id="SSF53474">
    <property type="entry name" value="alpha/beta-Hydrolases"/>
    <property type="match status" value="1"/>
</dbReference>
<dbReference type="Gene3D" id="3.30.559.30">
    <property type="entry name" value="Nonribosomal peptide synthetase, condensation domain"/>
    <property type="match status" value="2"/>
</dbReference>
<dbReference type="SUPFAM" id="SSF56801">
    <property type="entry name" value="Acetyl-CoA synthetase-like"/>
    <property type="match status" value="1"/>
</dbReference>
<dbReference type="InterPro" id="IPR029058">
    <property type="entry name" value="AB_hydrolase_fold"/>
</dbReference>
<proteinExistence type="predicted"/>
<dbReference type="GO" id="GO:0031177">
    <property type="term" value="F:phosphopantetheine binding"/>
    <property type="evidence" value="ECO:0007669"/>
    <property type="project" value="InterPro"/>
</dbReference>
<dbReference type="SUPFAM" id="SSF47336">
    <property type="entry name" value="ACP-like"/>
    <property type="match status" value="1"/>
</dbReference>
<dbReference type="SMART" id="SM00823">
    <property type="entry name" value="PKS_PP"/>
    <property type="match status" value="1"/>
</dbReference>
<evidence type="ECO:0000313" key="6">
    <source>
        <dbReference type="EMBL" id="MBB5930936.1"/>
    </source>
</evidence>
<dbReference type="SMART" id="SM01294">
    <property type="entry name" value="PKS_PP_betabranch"/>
    <property type="match status" value="1"/>
</dbReference>
<dbReference type="PANTHER" id="PTHR45527:SF1">
    <property type="entry name" value="FATTY ACID SYNTHASE"/>
    <property type="match status" value="1"/>
</dbReference>
<dbReference type="GO" id="GO:0008610">
    <property type="term" value="P:lipid biosynthetic process"/>
    <property type="evidence" value="ECO:0007669"/>
    <property type="project" value="UniProtKB-ARBA"/>
</dbReference>
<feature type="domain" description="Carrier" evidence="5">
    <location>
        <begin position="1428"/>
        <end position="1505"/>
    </location>
</feature>
<dbReference type="PROSITE" id="PS50075">
    <property type="entry name" value="CARRIER"/>
    <property type="match status" value="1"/>
</dbReference>
<dbReference type="InterPro" id="IPR009081">
    <property type="entry name" value="PP-bd_ACP"/>
</dbReference>
<dbReference type="Gene3D" id="3.30.300.30">
    <property type="match status" value="1"/>
</dbReference>
<evidence type="ECO:0000256" key="2">
    <source>
        <dbReference type="ARBA" id="ARBA00022450"/>
    </source>
</evidence>
<comment type="caution">
    <text evidence="6">The sequence shown here is derived from an EMBL/GenBank/DDBJ whole genome shotgun (WGS) entry which is preliminary data.</text>
</comment>
<dbReference type="Gene3D" id="3.40.50.980">
    <property type="match status" value="2"/>
</dbReference>
<dbReference type="FunFam" id="3.40.50.12780:FF:000012">
    <property type="entry name" value="Non-ribosomal peptide synthetase"/>
    <property type="match status" value="1"/>
</dbReference>
<dbReference type="Gene3D" id="2.30.38.10">
    <property type="entry name" value="Luciferase, Domain 3"/>
    <property type="match status" value="1"/>
</dbReference>
<dbReference type="InterPro" id="IPR020845">
    <property type="entry name" value="AMP-binding_CS"/>
</dbReference>
<name>A0A7W9Q046_9ACTN</name>
<evidence type="ECO:0000256" key="1">
    <source>
        <dbReference type="ARBA" id="ARBA00001957"/>
    </source>
</evidence>
<reference evidence="6 7" key="1">
    <citation type="submission" date="2020-08" db="EMBL/GenBank/DDBJ databases">
        <title>Genomic Encyclopedia of Type Strains, Phase III (KMG-III): the genomes of soil and plant-associated and newly described type strains.</title>
        <authorList>
            <person name="Whitman W."/>
        </authorList>
    </citation>
    <scope>NUCLEOTIDE SEQUENCE [LARGE SCALE GENOMIC DNA]</scope>
    <source>
        <strain evidence="6 7">CECT 3313</strain>
    </source>
</reference>
<dbReference type="CDD" id="cd17646">
    <property type="entry name" value="A_NRPS_AB3403-like"/>
    <property type="match status" value="1"/>
</dbReference>